<proteinExistence type="predicted"/>
<sequence length="199" mass="22715">MTYSGVYENLSADAPAISVNNGEEREASLRRKIAELDKRIALVKTKLKEFDYILNLSKEVRGTMENYVLFYESPGTPRNQTLEIGIESQPLREVAIAASTAAPESDEKAGWNEYHNSMKEEEKNHNMSLPRLKLISFLWMQVRSVARGRQHIFTNLFLHALKGGMITQTGHIMSYLPKGVTSPFDFSWERMAKSSWAER</sequence>
<reference evidence="1" key="1">
    <citation type="submission" date="2023-12" db="EMBL/GenBank/DDBJ databases">
        <title>Genome assembly of Anisodus tanguticus.</title>
        <authorList>
            <person name="Wang Y.-J."/>
        </authorList>
    </citation>
    <scope>NUCLEOTIDE SEQUENCE</scope>
    <source>
        <strain evidence="1">KB-2021</strain>
        <tissue evidence="1">Leaf</tissue>
    </source>
</reference>
<dbReference type="EMBL" id="JAVYJV010000004">
    <property type="protein sequence ID" value="KAK4372609.1"/>
    <property type="molecule type" value="Genomic_DNA"/>
</dbReference>
<evidence type="ECO:0000313" key="1">
    <source>
        <dbReference type="EMBL" id="KAK4372609.1"/>
    </source>
</evidence>
<gene>
    <name evidence="1" type="ORF">RND71_007993</name>
</gene>
<dbReference type="Proteomes" id="UP001291623">
    <property type="component" value="Unassembled WGS sequence"/>
</dbReference>
<accession>A0AAE1VTG9</accession>
<organism evidence="1 2">
    <name type="scientific">Anisodus tanguticus</name>
    <dbReference type="NCBI Taxonomy" id="243964"/>
    <lineage>
        <taxon>Eukaryota</taxon>
        <taxon>Viridiplantae</taxon>
        <taxon>Streptophyta</taxon>
        <taxon>Embryophyta</taxon>
        <taxon>Tracheophyta</taxon>
        <taxon>Spermatophyta</taxon>
        <taxon>Magnoliopsida</taxon>
        <taxon>eudicotyledons</taxon>
        <taxon>Gunneridae</taxon>
        <taxon>Pentapetalae</taxon>
        <taxon>asterids</taxon>
        <taxon>lamiids</taxon>
        <taxon>Solanales</taxon>
        <taxon>Solanaceae</taxon>
        <taxon>Solanoideae</taxon>
        <taxon>Hyoscyameae</taxon>
        <taxon>Anisodus</taxon>
    </lineage>
</organism>
<dbReference type="AlphaFoldDB" id="A0AAE1VTG9"/>
<protein>
    <submittedName>
        <fullName evidence="1">Uncharacterized protein</fullName>
    </submittedName>
</protein>
<evidence type="ECO:0000313" key="2">
    <source>
        <dbReference type="Proteomes" id="UP001291623"/>
    </source>
</evidence>
<comment type="caution">
    <text evidence="1">The sequence shown here is derived from an EMBL/GenBank/DDBJ whole genome shotgun (WGS) entry which is preliminary data.</text>
</comment>
<name>A0AAE1VTG9_9SOLA</name>
<keyword evidence="2" id="KW-1185">Reference proteome</keyword>